<accession>A0A9D1MBT2</accession>
<sequence>MYEIEFYYDKNGRSDIVDMLDNLKKRSATSKNDRINREKILTYIGALAKYGTRIGKPFVKHIDGGLWELRPLSNRIFFFYWKDNKFVLLHHFMKKTQKTPPKEIKQKRLFGKE</sequence>
<dbReference type="Proteomes" id="UP000824109">
    <property type="component" value="Unassembled WGS sequence"/>
</dbReference>
<reference evidence="1" key="2">
    <citation type="journal article" date="2021" name="PeerJ">
        <title>Extensive microbial diversity within the chicken gut microbiome revealed by metagenomics and culture.</title>
        <authorList>
            <person name="Gilroy R."/>
            <person name="Ravi A."/>
            <person name="Getino M."/>
            <person name="Pursley I."/>
            <person name="Horton D.L."/>
            <person name="Alikhan N.F."/>
            <person name="Baker D."/>
            <person name="Gharbi K."/>
            <person name="Hall N."/>
            <person name="Watson M."/>
            <person name="Adriaenssens E.M."/>
            <person name="Foster-Nyarko E."/>
            <person name="Jarju S."/>
            <person name="Secka A."/>
            <person name="Antonio M."/>
            <person name="Oren A."/>
            <person name="Chaudhuri R.R."/>
            <person name="La Ragione R."/>
            <person name="Hildebrand F."/>
            <person name="Pallen M.J."/>
        </authorList>
    </citation>
    <scope>NUCLEOTIDE SEQUENCE</scope>
    <source>
        <strain evidence="1">USAMLcec3-3695</strain>
    </source>
</reference>
<name>A0A9D1MBT2_9FIRM</name>
<protein>
    <submittedName>
        <fullName evidence="1">Type II toxin-antitoxin system RelE/ParE family toxin</fullName>
    </submittedName>
</protein>
<dbReference type="InterPro" id="IPR009241">
    <property type="entry name" value="HigB-like"/>
</dbReference>
<evidence type="ECO:0000313" key="1">
    <source>
        <dbReference type="EMBL" id="HIU57460.1"/>
    </source>
</evidence>
<evidence type="ECO:0000313" key="2">
    <source>
        <dbReference type="Proteomes" id="UP000824109"/>
    </source>
</evidence>
<dbReference type="EMBL" id="DVNB01000069">
    <property type="protein sequence ID" value="HIU57460.1"/>
    <property type="molecule type" value="Genomic_DNA"/>
</dbReference>
<dbReference type="Pfam" id="PF05973">
    <property type="entry name" value="Gp49"/>
    <property type="match status" value="1"/>
</dbReference>
<comment type="caution">
    <text evidence="1">The sequence shown here is derived from an EMBL/GenBank/DDBJ whole genome shotgun (WGS) entry which is preliminary data.</text>
</comment>
<organism evidence="1 2">
    <name type="scientific">Candidatus Ornithomonoglobus merdipullorum</name>
    <dbReference type="NCBI Taxonomy" id="2840895"/>
    <lineage>
        <taxon>Bacteria</taxon>
        <taxon>Bacillati</taxon>
        <taxon>Bacillota</taxon>
        <taxon>Clostridia</taxon>
        <taxon>Candidatus Ornithomonoglobus</taxon>
    </lineage>
</organism>
<gene>
    <name evidence="1" type="ORF">IAA61_06570</name>
</gene>
<proteinExistence type="predicted"/>
<dbReference type="AlphaFoldDB" id="A0A9D1MBT2"/>
<reference evidence="1" key="1">
    <citation type="submission" date="2020-10" db="EMBL/GenBank/DDBJ databases">
        <authorList>
            <person name="Gilroy R."/>
        </authorList>
    </citation>
    <scope>NUCLEOTIDE SEQUENCE</scope>
    <source>
        <strain evidence="1">USAMLcec3-3695</strain>
    </source>
</reference>